<keyword evidence="11" id="KW-0732">Signal</keyword>
<reference evidence="13" key="1">
    <citation type="submission" date="2015-12" db="EMBL/GenBank/DDBJ databases">
        <title>Update maize B73 reference genome by single molecule sequencing technologies.</title>
        <authorList>
            <consortium name="Maize Genome Sequencing Project"/>
            <person name="Ware D."/>
        </authorList>
    </citation>
    <scope>NUCLEOTIDE SEQUENCE</scope>
    <source>
        <tissue evidence="13">Seedling</tissue>
    </source>
</reference>
<dbReference type="PANTHER" id="PTHR31992:SF351">
    <property type="entry name" value="DOF ZINC FINGER PROTEIN"/>
    <property type="match status" value="1"/>
</dbReference>
<dbReference type="ExpressionAtlas" id="A0A1D6GE51">
    <property type="expression patterns" value="baseline and differential"/>
</dbReference>
<keyword evidence="4 9" id="KW-0805">Transcription regulation</keyword>
<sequence>MRVHQHQVLLLQQLLALPATKSSKSNSSSVASAFGTGGTSSSISSTATGDSHTGTMMLSHQGQLQPFLALMQHPLVGGDHYNISASRLGFLGLSSLDPMDYHQFGTGAGASSATIGLEQWRLPQIQRFPFLSGQPDVVQPTMSGIYPFDMEGQSGDTPVLPGGHMLGGSKMPGSAGLITQLASVKMEDNPASVAMASSSSRDFLSVTGNLQFWVDDSDNDGASGNNEGGQQHAQHGQLPSGGNGGGGGGMDTHAHHHHHQLPPVPPPPSGALMAPRPDMSAMVPAASGGGGPTSGGTAIRPGSMTERAKLAKIPQPEPGLKCPRCESTNTKFCYFNNYSLSQPRHFCKTCRRYWTRGGALRNVPVGGGCRRNKRTKSSKSNSSSAAASASGGAGGTSSSTSSTATGGSSSAGAIMPSHQGQLQPFLASLHHPLAGGGGGGDHYSTGASRLGFPGLSSLDPMDYHQFGAGAGAGASSAAIGLEQWRLPHIQQFPFLSGRPDPVQPTMSSIYPFDLEGHGGDAPGFPGGHMLGASKVPGSAGLITQLASVKMEDNPASAAMASSSPREFLSLPGNLQFWGGGGNNNGGASGNNGGGAGNGGGGGGGGAVAPGSSWVDLSGFNSSSSGNVL</sequence>
<dbReference type="Pfam" id="PF02701">
    <property type="entry name" value="Zn_ribbon_Dof"/>
    <property type="match status" value="1"/>
</dbReference>
<accession>A0A1D6GE51</accession>
<gene>
    <name evidence="13" type="ORF">ZEAMMB73_Zm00001d012963</name>
</gene>
<keyword evidence="7 8" id="KW-0539">Nucleus</keyword>
<evidence type="ECO:0000256" key="1">
    <source>
        <dbReference type="ARBA" id="ARBA00022723"/>
    </source>
</evidence>
<dbReference type="OMA" id="MDTHAHH"/>
<dbReference type="InterPro" id="IPR045174">
    <property type="entry name" value="Dof"/>
</dbReference>
<dbReference type="eggNOG" id="ENOG502QTHW">
    <property type="taxonomic scope" value="Eukaryota"/>
</dbReference>
<dbReference type="GO" id="GO:0008270">
    <property type="term" value="F:zinc ion binding"/>
    <property type="evidence" value="ECO:0007669"/>
    <property type="project" value="UniProtKB-KW"/>
</dbReference>
<evidence type="ECO:0000256" key="11">
    <source>
        <dbReference type="SAM" id="SignalP"/>
    </source>
</evidence>
<evidence type="ECO:0000256" key="7">
    <source>
        <dbReference type="ARBA" id="ARBA00023242"/>
    </source>
</evidence>
<feature type="compositionally biased region" description="Gly residues" evidence="10">
    <location>
        <begin position="239"/>
        <end position="250"/>
    </location>
</feature>
<dbReference type="InterPro" id="IPR003851">
    <property type="entry name" value="Znf_Dof"/>
</dbReference>
<feature type="region of interest" description="Disordered" evidence="10">
    <location>
        <begin position="215"/>
        <end position="297"/>
    </location>
</feature>
<feature type="signal peptide" evidence="11">
    <location>
        <begin position="1"/>
        <end position="22"/>
    </location>
</feature>
<dbReference type="EMBL" id="CM000781">
    <property type="protein sequence ID" value="AQK61895.1"/>
    <property type="molecule type" value="Genomic_DNA"/>
</dbReference>
<name>A0A1D6GE51_MAIZE</name>
<protein>
    <recommendedName>
        <fullName evidence="9">Dof zinc finger protein</fullName>
    </recommendedName>
</protein>
<evidence type="ECO:0000313" key="13">
    <source>
        <dbReference type="EMBL" id="AQK61895.1"/>
    </source>
</evidence>
<evidence type="ECO:0000256" key="6">
    <source>
        <dbReference type="ARBA" id="ARBA00023163"/>
    </source>
</evidence>
<dbReference type="PROSITE" id="PS01361">
    <property type="entry name" value="ZF_DOF_1"/>
    <property type="match status" value="1"/>
</dbReference>
<feature type="compositionally biased region" description="Low complexity" evidence="10">
    <location>
        <begin position="23"/>
        <end position="51"/>
    </location>
</feature>
<evidence type="ECO:0000259" key="12">
    <source>
        <dbReference type="PROSITE" id="PS50884"/>
    </source>
</evidence>
<keyword evidence="1 9" id="KW-0479">Metal-binding</keyword>
<keyword evidence="3 9" id="KW-0862">Zinc</keyword>
<keyword evidence="5 8" id="KW-0238">DNA-binding</keyword>
<keyword evidence="6 9" id="KW-0804">Transcription</keyword>
<dbReference type="InParanoid" id="A0A1D6GE51"/>
<feature type="region of interest" description="Disordered" evidence="10">
    <location>
        <begin position="23"/>
        <end position="56"/>
    </location>
</feature>
<dbReference type="GO" id="GO:0005634">
    <property type="term" value="C:nucleus"/>
    <property type="evidence" value="ECO:0007669"/>
    <property type="project" value="UniProtKB-SubCell"/>
</dbReference>
<comment type="function">
    <text evidence="9">Transcription factor that binds specifically to a 5'-AA[AG]G-3' consensus core sequence.</text>
</comment>
<evidence type="ECO:0000256" key="8">
    <source>
        <dbReference type="PROSITE-ProRule" id="PRU00071"/>
    </source>
</evidence>
<dbReference type="PaxDb" id="4577-GRMZM2G144172_P01"/>
<dbReference type="PROSITE" id="PS50884">
    <property type="entry name" value="ZF_DOF_2"/>
    <property type="match status" value="1"/>
</dbReference>
<dbReference type="GO" id="GO:0003700">
    <property type="term" value="F:DNA-binding transcription factor activity"/>
    <property type="evidence" value="ECO:0007669"/>
    <property type="project" value="UniProtKB-UniRule"/>
</dbReference>
<evidence type="ECO:0000256" key="5">
    <source>
        <dbReference type="ARBA" id="ARBA00023125"/>
    </source>
</evidence>
<keyword evidence="2 8" id="KW-0863">Zinc-finger</keyword>
<evidence type="ECO:0000256" key="9">
    <source>
        <dbReference type="RuleBase" id="RU369094"/>
    </source>
</evidence>
<dbReference type="AlphaFoldDB" id="A0A1D6GE51"/>
<evidence type="ECO:0000256" key="10">
    <source>
        <dbReference type="SAM" id="MobiDB-lite"/>
    </source>
</evidence>
<comment type="subcellular location">
    <subcellularLocation>
        <location evidence="8 9">Nucleus</location>
    </subcellularLocation>
</comment>
<feature type="region of interest" description="Disordered" evidence="10">
    <location>
        <begin position="361"/>
        <end position="416"/>
    </location>
</feature>
<evidence type="ECO:0000256" key="3">
    <source>
        <dbReference type="ARBA" id="ARBA00022833"/>
    </source>
</evidence>
<dbReference type="GO" id="GO:0003677">
    <property type="term" value="F:DNA binding"/>
    <property type="evidence" value="ECO:0007669"/>
    <property type="project" value="UniProtKB-UniRule"/>
</dbReference>
<feature type="compositionally biased region" description="Low complexity" evidence="10">
    <location>
        <begin position="378"/>
        <end position="413"/>
    </location>
</feature>
<dbReference type="FunCoup" id="A0A1D6GE51">
    <property type="interactions" value="1352"/>
</dbReference>
<proteinExistence type="predicted"/>
<organism evidence="13">
    <name type="scientific">Zea mays</name>
    <name type="common">Maize</name>
    <dbReference type="NCBI Taxonomy" id="4577"/>
    <lineage>
        <taxon>Eukaryota</taxon>
        <taxon>Viridiplantae</taxon>
        <taxon>Streptophyta</taxon>
        <taxon>Embryophyta</taxon>
        <taxon>Tracheophyta</taxon>
        <taxon>Spermatophyta</taxon>
        <taxon>Magnoliopsida</taxon>
        <taxon>Liliopsida</taxon>
        <taxon>Poales</taxon>
        <taxon>Poaceae</taxon>
        <taxon>PACMAD clade</taxon>
        <taxon>Panicoideae</taxon>
        <taxon>Andropogonodae</taxon>
        <taxon>Andropogoneae</taxon>
        <taxon>Tripsacinae</taxon>
        <taxon>Zea</taxon>
    </lineage>
</organism>
<feature type="chain" id="PRO_5010804399" description="Dof zinc finger protein" evidence="11">
    <location>
        <begin position="23"/>
        <end position="628"/>
    </location>
</feature>
<evidence type="ECO:0000256" key="2">
    <source>
        <dbReference type="ARBA" id="ARBA00022771"/>
    </source>
</evidence>
<dbReference type="PANTHER" id="PTHR31992">
    <property type="entry name" value="DOF ZINC FINGER PROTEIN DOF1.4-RELATED"/>
    <property type="match status" value="1"/>
</dbReference>
<feature type="domain" description="Dof-type" evidence="12">
    <location>
        <begin position="320"/>
        <end position="374"/>
    </location>
</feature>
<evidence type="ECO:0000256" key="4">
    <source>
        <dbReference type="ARBA" id="ARBA00023015"/>
    </source>
</evidence>
<feature type="compositionally biased region" description="Low complexity" evidence="10">
    <location>
        <begin position="220"/>
        <end position="238"/>
    </location>
</feature>